<evidence type="ECO:0000313" key="5">
    <source>
        <dbReference type="EMBL" id="RMB08789.1"/>
    </source>
</evidence>
<dbReference type="RefSeq" id="WP_121938394.1">
    <property type="nucleotide sequence ID" value="NZ_REFR01000010.1"/>
</dbReference>
<dbReference type="Pfam" id="PF07687">
    <property type="entry name" value="M20_dimer"/>
    <property type="match status" value="1"/>
</dbReference>
<keyword evidence="3" id="KW-0378">Hydrolase</keyword>
<dbReference type="Gene3D" id="3.40.630.10">
    <property type="entry name" value="Zn peptidases"/>
    <property type="match status" value="1"/>
</dbReference>
<gene>
    <name evidence="5" type="ORF">BXY39_1430</name>
</gene>
<dbReference type="AlphaFoldDB" id="A0A3M0CPJ8"/>
<dbReference type="InterPro" id="IPR011650">
    <property type="entry name" value="Peptidase_M20_dimer"/>
</dbReference>
<reference evidence="5 6" key="1">
    <citation type="submission" date="2018-10" db="EMBL/GenBank/DDBJ databases">
        <title>Genomic Encyclopedia of Archaeal and Bacterial Type Strains, Phase II (KMG-II): from individual species to whole genera.</title>
        <authorList>
            <person name="Goeker M."/>
        </authorList>
    </citation>
    <scope>NUCLEOTIDE SEQUENCE [LARGE SCALE GENOMIC DNA]</scope>
    <source>
        <strain evidence="5 6">DSM 25217</strain>
    </source>
</reference>
<dbReference type="SUPFAM" id="SSF53187">
    <property type="entry name" value="Zn-dependent exopeptidases"/>
    <property type="match status" value="1"/>
</dbReference>
<evidence type="ECO:0000256" key="3">
    <source>
        <dbReference type="ARBA" id="ARBA00022801"/>
    </source>
</evidence>
<dbReference type="Pfam" id="PF01546">
    <property type="entry name" value="Peptidase_M20"/>
    <property type="match status" value="1"/>
</dbReference>
<organism evidence="5 6">
    <name type="scientific">Eilatimonas milleporae</name>
    <dbReference type="NCBI Taxonomy" id="911205"/>
    <lineage>
        <taxon>Bacteria</taxon>
        <taxon>Pseudomonadati</taxon>
        <taxon>Pseudomonadota</taxon>
        <taxon>Alphaproteobacteria</taxon>
        <taxon>Kordiimonadales</taxon>
        <taxon>Kordiimonadaceae</taxon>
        <taxon>Eilatimonas</taxon>
    </lineage>
</organism>
<dbReference type="Proteomes" id="UP000271227">
    <property type="component" value="Unassembled WGS sequence"/>
</dbReference>
<name>A0A3M0CPJ8_9PROT</name>
<evidence type="ECO:0000256" key="2">
    <source>
        <dbReference type="ARBA" id="ARBA00022723"/>
    </source>
</evidence>
<dbReference type="GO" id="GO:0006508">
    <property type="term" value="P:proteolysis"/>
    <property type="evidence" value="ECO:0007669"/>
    <property type="project" value="UniProtKB-KW"/>
</dbReference>
<dbReference type="Gene3D" id="3.30.70.360">
    <property type="match status" value="1"/>
</dbReference>
<dbReference type="PANTHER" id="PTHR43270:SF8">
    <property type="entry name" value="DI- AND TRIPEPTIDASE DUG2-RELATED"/>
    <property type="match status" value="1"/>
</dbReference>
<dbReference type="InParanoid" id="A0A3M0CPJ8"/>
<feature type="domain" description="Peptidase M20 dimerisation" evidence="4">
    <location>
        <begin position="272"/>
        <end position="425"/>
    </location>
</feature>
<keyword evidence="2" id="KW-0479">Metal-binding</keyword>
<evidence type="ECO:0000259" key="4">
    <source>
        <dbReference type="Pfam" id="PF07687"/>
    </source>
</evidence>
<sequence>MTLPTKPPRKPFRKSSRKTTWPARVVRGLKYTVAGGVLLGATVSSATTATPVGDARVPQAEAAAEHYIAQHGWDILNDFKTFLSLPNVASNHADMVENAAWITGYLGVRGFVSETVTAGGAPYVIARRDVPGATRTVLIYAHFDGQPVAPENWASPPFTPTLRDGMVEDGGTVVDWQAALGGPIDPEWRLFARSAGDDKAPVIALMAALDALEGAGIAPVVNIKLILDGEEEAGSPTLAQILARHGDKLDADLMLFCDGPMHQSRQRQLVFGVRGSMTVDLTTYGPGRPLHSGHYGNWAPHPTDRLMRLLTSLKDDEGRITVPGYLDTVRPVSDAERAAIAAMPDVDAHLRRELAMAKSEGGGVRLEEAIMAPAIVVKGFQAGGVGTQSRNTILPTATASLNLRLVPDQTPEDVRTALEAHFRAQGFHIVYEDADRETRLAHDKILKVDWRPGPYPAYRAALDGAEADAIAVILDQLKGGETLRTPTLGGSLPIYLFEQALDMPIVLLPIANHDNNQHGRNENLRLKNLFDAIAIYAAVIAAYGGDG</sequence>
<proteinExistence type="predicted"/>
<comment type="caution">
    <text evidence="5">The sequence shown here is derived from an EMBL/GenBank/DDBJ whole genome shotgun (WGS) entry which is preliminary data.</text>
</comment>
<protein>
    <submittedName>
        <fullName evidence="5">Acetylornithine deacetylase/succinyl-diaminopimelate desuccinylase-like protein</fullName>
    </submittedName>
</protein>
<dbReference type="PANTHER" id="PTHR43270">
    <property type="entry name" value="BETA-ALA-HIS DIPEPTIDASE"/>
    <property type="match status" value="1"/>
</dbReference>
<accession>A0A3M0CPJ8</accession>
<dbReference type="GO" id="GO:0008233">
    <property type="term" value="F:peptidase activity"/>
    <property type="evidence" value="ECO:0007669"/>
    <property type="project" value="UniProtKB-KW"/>
</dbReference>
<evidence type="ECO:0000256" key="1">
    <source>
        <dbReference type="ARBA" id="ARBA00022670"/>
    </source>
</evidence>
<dbReference type="OrthoDB" id="9761532at2"/>
<evidence type="ECO:0000313" key="6">
    <source>
        <dbReference type="Proteomes" id="UP000271227"/>
    </source>
</evidence>
<dbReference type="InterPro" id="IPR002933">
    <property type="entry name" value="Peptidase_M20"/>
</dbReference>
<dbReference type="GO" id="GO:0046872">
    <property type="term" value="F:metal ion binding"/>
    <property type="evidence" value="ECO:0007669"/>
    <property type="project" value="UniProtKB-KW"/>
</dbReference>
<keyword evidence="6" id="KW-1185">Reference proteome</keyword>
<dbReference type="EMBL" id="REFR01000010">
    <property type="protein sequence ID" value="RMB08789.1"/>
    <property type="molecule type" value="Genomic_DNA"/>
</dbReference>
<dbReference type="InterPro" id="IPR051458">
    <property type="entry name" value="Cyt/Met_Dipeptidase"/>
</dbReference>
<keyword evidence="1" id="KW-0645">Protease</keyword>